<name>A0ACB8BZW9_9AGAM</name>
<protein>
    <submittedName>
        <fullName evidence="1">Uncharacterized protein</fullName>
    </submittedName>
</protein>
<sequence length="235" mass="24732">MLADLSKGVTLYFTPVLMLTALLLALFAYLAPTVMLHSQVALLTVTPSSSLTQPGSTQGVDGPSIFLGALGSCSRPNNAAGLVCMSPSISPVYDTSVFPSNAPSAVISAPPASAPAFIAVALVFSAIFFVTFTAISFRHFMGKAGAVWEKPMVQRVSAWLGIFSFLLGLASFLIVFMWFGKAVVDFNQSIQGQGSNGPQLVAQTGNAFTMVWVAYAFFAIPVIVSLAKLHVLATK</sequence>
<dbReference type="EMBL" id="MU266328">
    <property type="protein sequence ID" value="KAH7931009.1"/>
    <property type="molecule type" value="Genomic_DNA"/>
</dbReference>
<comment type="caution">
    <text evidence="1">The sequence shown here is derived from an EMBL/GenBank/DDBJ whole genome shotgun (WGS) entry which is preliminary data.</text>
</comment>
<keyword evidence="2" id="KW-1185">Reference proteome</keyword>
<proteinExistence type="predicted"/>
<organism evidence="1 2">
    <name type="scientific">Leucogyrophana mollusca</name>
    <dbReference type="NCBI Taxonomy" id="85980"/>
    <lineage>
        <taxon>Eukaryota</taxon>
        <taxon>Fungi</taxon>
        <taxon>Dikarya</taxon>
        <taxon>Basidiomycota</taxon>
        <taxon>Agaricomycotina</taxon>
        <taxon>Agaricomycetes</taxon>
        <taxon>Agaricomycetidae</taxon>
        <taxon>Boletales</taxon>
        <taxon>Boletales incertae sedis</taxon>
        <taxon>Leucogyrophana</taxon>
    </lineage>
</organism>
<dbReference type="Proteomes" id="UP000790709">
    <property type="component" value="Unassembled WGS sequence"/>
</dbReference>
<reference evidence="1" key="1">
    <citation type="journal article" date="2021" name="New Phytol.">
        <title>Evolutionary innovations through gain and loss of genes in the ectomycorrhizal Boletales.</title>
        <authorList>
            <person name="Wu G."/>
            <person name="Miyauchi S."/>
            <person name="Morin E."/>
            <person name="Kuo A."/>
            <person name="Drula E."/>
            <person name="Varga T."/>
            <person name="Kohler A."/>
            <person name="Feng B."/>
            <person name="Cao Y."/>
            <person name="Lipzen A."/>
            <person name="Daum C."/>
            <person name="Hundley H."/>
            <person name="Pangilinan J."/>
            <person name="Johnson J."/>
            <person name="Barry K."/>
            <person name="LaButti K."/>
            <person name="Ng V."/>
            <person name="Ahrendt S."/>
            <person name="Min B."/>
            <person name="Choi I.G."/>
            <person name="Park H."/>
            <person name="Plett J.M."/>
            <person name="Magnuson J."/>
            <person name="Spatafora J.W."/>
            <person name="Nagy L.G."/>
            <person name="Henrissat B."/>
            <person name="Grigoriev I.V."/>
            <person name="Yang Z.L."/>
            <person name="Xu J."/>
            <person name="Martin F.M."/>
        </authorList>
    </citation>
    <scope>NUCLEOTIDE SEQUENCE</scope>
    <source>
        <strain evidence="1">KUC20120723A-06</strain>
    </source>
</reference>
<accession>A0ACB8BZW9</accession>
<evidence type="ECO:0000313" key="1">
    <source>
        <dbReference type="EMBL" id="KAH7931009.1"/>
    </source>
</evidence>
<evidence type="ECO:0000313" key="2">
    <source>
        <dbReference type="Proteomes" id="UP000790709"/>
    </source>
</evidence>
<gene>
    <name evidence="1" type="ORF">BV22DRAFT_23581</name>
</gene>